<keyword evidence="3" id="KW-1185">Reference proteome</keyword>
<keyword evidence="1" id="KW-0732">Signal</keyword>
<evidence type="ECO:0000256" key="1">
    <source>
        <dbReference type="SAM" id="SignalP"/>
    </source>
</evidence>
<feature type="signal peptide" evidence="1">
    <location>
        <begin position="1"/>
        <end position="26"/>
    </location>
</feature>
<reference evidence="2 3" key="1">
    <citation type="submission" date="2019-08" db="EMBL/GenBank/DDBJ databases">
        <title>Deep-cultivation of Planctomycetes and their phenomic and genomic characterization uncovers novel biology.</title>
        <authorList>
            <person name="Wiegand S."/>
            <person name="Jogler M."/>
            <person name="Boedeker C."/>
            <person name="Pinto D."/>
            <person name="Vollmers J."/>
            <person name="Rivas-Marin E."/>
            <person name="Kohn T."/>
            <person name="Peeters S.H."/>
            <person name="Heuer A."/>
            <person name="Rast P."/>
            <person name="Oberbeckmann S."/>
            <person name="Bunk B."/>
            <person name="Jeske O."/>
            <person name="Meyerdierks A."/>
            <person name="Storesund J.E."/>
            <person name="Kallscheuer N."/>
            <person name="Luecker S."/>
            <person name="Lage O.M."/>
            <person name="Pohl T."/>
            <person name="Merkel B.J."/>
            <person name="Hornburger P."/>
            <person name="Mueller R.-W."/>
            <person name="Bruemmer F."/>
            <person name="Labrenz M."/>
            <person name="Spormann A.M."/>
            <person name="Op den Camp H."/>
            <person name="Overmann J."/>
            <person name="Amann R."/>
            <person name="Jetten M.S.M."/>
            <person name="Mascher T."/>
            <person name="Medema M.H."/>
            <person name="Devos D.P."/>
            <person name="Kaster A.-K."/>
            <person name="Ovreas L."/>
            <person name="Rohde M."/>
            <person name="Galperin M.Y."/>
            <person name="Jogler C."/>
        </authorList>
    </citation>
    <scope>NUCLEOTIDE SEQUENCE [LARGE SCALE GENOMIC DNA]</scope>
    <source>
        <strain evidence="2 3">FC18</strain>
    </source>
</reference>
<organism evidence="2 3">
    <name type="scientific">Mariniblastus fucicola</name>
    <dbReference type="NCBI Taxonomy" id="980251"/>
    <lineage>
        <taxon>Bacteria</taxon>
        <taxon>Pseudomonadati</taxon>
        <taxon>Planctomycetota</taxon>
        <taxon>Planctomycetia</taxon>
        <taxon>Pirellulales</taxon>
        <taxon>Pirellulaceae</taxon>
        <taxon>Mariniblastus</taxon>
    </lineage>
</organism>
<dbReference type="AlphaFoldDB" id="A0A5B9PB02"/>
<name>A0A5B9PB02_9BACT</name>
<dbReference type="OrthoDB" id="267047at2"/>
<gene>
    <name evidence="2" type="ORF">MFFC18_19630</name>
</gene>
<proteinExistence type="predicted"/>
<dbReference type="KEGG" id="mff:MFFC18_19630"/>
<protein>
    <recommendedName>
        <fullName evidence="4">PEP-CTERM protein-sorting domain-containing protein</fullName>
    </recommendedName>
</protein>
<evidence type="ECO:0000313" key="2">
    <source>
        <dbReference type="EMBL" id="QEG22102.1"/>
    </source>
</evidence>
<evidence type="ECO:0008006" key="4">
    <source>
        <dbReference type="Google" id="ProtNLM"/>
    </source>
</evidence>
<dbReference type="PROSITE" id="PS51257">
    <property type="entry name" value="PROKAR_LIPOPROTEIN"/>
    <property type="match status" value="1"/>
</dbReference>
<dbReference type="InterPro" id="IPR013424">
    <property type="entry name" value="Ice-binding_C"/>
</dbReference>
<dbReference type="NCBIfam" id="TIGR02595">
    <property type="entry name" value="PEP_CTERM"/>
    <property type="match status" value="1"/>
</dbReference>
<dbReference type="Proteomes" id="UP000322214">
    <property type="component" value="Chromosome"/>
</dbReference>
<evidence type="ECO:0000313" key="3">
    <source>
        <dbReference type="Proteomes" id="UP000322214"/>
    </source>
</evidence>
<feature type="chain" id="PRO_5022741853" description="PEP-CTERM protein-sorting domain-containing protein" evidence="1">
    <location>
        <begin position="27"/>
        <end position="259"/>
    </location>
</feature>
<dbReference type="STRING" id="980251.GCA_001642875_03450"/>
<dbReference type="EMBL" id="CP042912">
    <property type="protein sequence ID" value="QEG22102.1"/>
    <property type="molecule type" value="Genomic_DNA"/>
</dbReference>
<accession>A0A5B9PB02</accession>
<sequence length="259" mass="27770" precursor="true">MKGNMKTKTNLVLLVAILFAACDSLAAHDGKRLDIVVINNQLYAQGYLSGTDPIDDGGGIVRPYLNVVHGHLSNVGSTIANSTLPGFDLDLDNAPQLLGHDLTLSLMGAGKWDEPPRQDGTGLAQDFGTPVLSDLSVGELLSISFRIESISTDNPGSITLGSDISEDLPDLDPTYEVNLQPDNVIYFLEWELSTSNPDILASETIYTIHSPPGVGPEERLHFQSLALERHFGIQAVPEPGSVCLIALAGASLLMVRRRS</sequence>